<accession>A0A9X0DEX6</accession>
<dbReference type="InterPro" id="IPR057559">
    <property type="entry name" value="SAM_6"/>
</dbReference>
<feature type="domain" description="SAM-like" evidence="3">
    <location>
        <begin position="917"/>
        <end position="1003"/>
    </location>
</feature>
<name>A0A9X0DEX6_9HELO</name>
<reference evidence="4" key="1">
    <citation type="submission" date="2022-11" db="EMBL/GenBank/DDBJ databases">
        <title>Genome Resource of Sclerotinia nivalis Strain SnTB1, a Plant Pathogen Isolated from American Ginseng.</title>
        <authorList>
            <person name="Fan S."/>
        </authorList>
    </citation>
    <scope>NUCLEOTIDE SEQUENCE</scope>
    <source>
        <strain evidence="4">SnTB1</strain>
    </source>
</reference>
<dbReference type="InterPro" id="IPR055528">
    <property type="entry name" value="DUF7102"/>
</dbReference>
<evidence type="ECO:0000313" key="5">
    <source>
        <dbReference type="Proteomes" id="UP001152300"/>
    </source>
</evidence>
<protein>
    <submittedName>
        <fullName evidence="4">Uncharacterized protein</fullName>
    </submittedName>
</protein>
<feature type="compositionally biased region" description="Basic and acidic residues" evidence="1">
    <location>
        <begin position="591"/>
        <end position="602"/>
    </location>
</feature>
<organism evidence="4 5">
    <name type="scientific">Sclerotinia nivalis</name>
    <dbReference type="NCBI Taxonomy" id="352851"/>
    <lineage>
        <taxon>Eukaryota</taxon>
        <taxon>Fungi</taxon>
        <taxon>Dikarya</taxon>
        <taxon>Ascomycota</taxon>
        <taxon>Pezizomycotina</taxon>
        <taxon>Leotiomycetes</taxon>
        <taxon>Helotiales</taxon>
        <taxon>Sclerotiniaceae</taxon>
        <taxon>Sclerotinia</taxon>
    </lineage>
</organism>
<feature type="domain" description="DUF7102" evidence="2">
    <location>
        <begin position="729"/>
        <end position="896"/>
    </location>
</feature>
<feature type="region of interest" description="Disordered" evidence="1">
    <location>
        <begin position="687"/>
        <end position="713"/>
    </location>
</feature>
<dbReference type="EMBL" id="JAPEIS010000013">
    <property type="protein sequence ID" value="KAJ8060304.1"/>
    <property type="molecule type" value="Genomic_DNA"/>
</dbReference>
<keyword evidence="5" id="KW-1185">Reference proteome</keyword>
<evidence type="ECO:0000313" key="4">
    <source>
        <dbReference type="EMBL" id="KAJ8060304.1"/>
    </source>
</evidence>
<dbReference type="AlphaFoldDB" id="A0A9X0DEX6"/>
<dbReference type="OrthoDB" id="10257314at2759"/>
<feature type="region of interest" description="Disordered" evidence="1">
    <location>
        <begin position="588"/>
        <end position="642"/>
    </location>
</feature>
<comment type="caution">
    <text evidence="4">The sequence shown here is derived from an EMBL/GenBank/DDBJ whole genome shotgun (WGS) entry which is preliminary data.</text>
</comment>
<feature type="compositionally biased region" description="Polar residues" evidence="1">
    <location>
        <begin position="697"/>
        <end position="709"/>
    </location>
</feature>
<gene>
    <name evidence="4" type="ORF">OCU04_010640</name>
</gene>
<dbReference type="Proteomes" id="UP001152300">
    <property type="component" value="Unassembled WGS sequence"/>
</dbReference>
<dbReference type="Pfam" id="PF23394">
    <property type="entry name" value="DUF7102"/>
    <property type="match status" value="1"/>
</dbReference>
<evidence type="ECO:0000259" key="3">
    <source>
        <dbReference type="Pfam" id="PF23395"/>
    </source>
</evidence>
<evidence type="ECO:0000256" key="1">
    <source>
        <dbReference type="SAM" id="MobiDB-lite"/>
    </source>
</evidence>
<proteinExistence type="predicted"/>
<sequence length="1008" mass="113463">MDNTVEPQENSLFNTMSSQEDAMDYTMEHQENTMDYTMSHDATNQTLSQLPDAQEFSEEEEENDPPVLEFARSIGIARDHQLDDTSVDILLSMKDDVHHKFTYDVDDSHLPQLNIQDDLNTNERISVCADTARLLTSVAENESQEAINALVYPLLDSRNSKYRRVESLLLRSDHESDIREFARREGFEVKPQDIKLPLELVSVENNEGLEFPPEFYNFETEMFDIVANEKIEVTKNAMISLQTTLKATLTKEDEQNIWETERTHPKKFPVSSDVTPPLSPMFVPLPDSPLPFLPSACEIPLLSDPESLTSLDLKKIEDELFKEDLLAPMRNKPASQATLLASDDQCTTPGDLYSPPECIRKLEPASPPLEKKHIVVVNRKVEEILTPRKPSEESGCKSVHFNNVVEEFLHSSRPQSGFSQPTIETKFLEEAFGKSGEQVKHRVEQERLVDTRSRVEVPEMDFSIAGPPWMEENSRSVTAADSTLQDLIEEIGVDPFMRWLGLKKLHAKVPWVPFEHSLGNVAEELMGDEKTRESFIYGPEDDEVVTSSDLIWKREGFRILREESDEDDDDELDMGFFPKEVATTSLLTGKRKSEMQDIDQRSKQARQSASHSHGDATASFRSFITPEMRNQANMEPATKRARSTFEDPTSLFGGIFSAKNALNNFLEIRGAKLIESSHCFAPNVAPPAPPAPPNQATFNKEASVQQSPIPETHSPLPIPTIIAPSTPISIILSSTIFKNRSLLRSLQTLLPTLQICERDFSAHNTTIWNPNSVARSPVTSTLTHEADIIISPTTGLILTTLQHIRQKPLPGHKTLVPIRERLVKVSPRYENLIILVASPSSELGDSDCTAWADFVGFTLTLPASTIVHYIPVDPTNPEDQSMAKYISYLIIQHAPQCSPSCSSTFPSPSPFNIDLLDQESYWEIWLRRAGMNAYAAQATIVQLKEPEPRCKVGDEGYEMEMQMISEGGPYGLTLFVRMGVEERIRRLGWLVGKGVLERVSEVVDQSWE</sequence>
<dbReference type="Pfam" id="PF23395">
    <property type="entry name" value="SAM_6"/>
    <property type="match status" value="1"/>
</dbReference>
<evidence type="ECO:0000259" key="2">
    <source>
        <dbReference type="Pfam" id="PF23394"/>
    </source>
</evidence>